<evidence type="ECO:0000313" key="11">
    <source>
        <dbReference type="Proteomes" id="UP000004946"/>
    </source>
</evidence>
<dbReference type="InterPro" id="IPR051050">
    <property type="entry name" value="Lipid_II_flippase_MurJ/MviN"/>
</dbReference>
<feature type="transmembrane region" description="Helical" evidence="9">
    <location>
        <begin position="183"/>
        <end position="200"/>
    </location>
</feature>
<dbReference type="EMBL" id="AEON01000001">
    <property type="protein sequence ID" value="EFT83026.1"/>
    <property type="molecule type" value="Genomic_DNA"/>
</dbReference>
<evidence type="ECO:0000256" key="7">
    <source>
        <dbReference type="ARBA" id="ARBA00023136"/>
    </source>
</evidence>
<proteinExistence type="predicted"/>
<feature type="transmembrane region" description="Helical" evidence="9">
    <location>
        <begin position="141"/>
        <end position="163"/>
    </location>
</feature>
<evidence type="ECO:0000256" key="8">
    <source>
        <dbReference type="SAM" id="MobiDB-lite"/>
    </source>
</evidence>
<feature type="transmembrane region" description="Helical" evidence="9">
    <location>
        <begin position="387"/>
        <end position="406"/>
    </location>
</feature>
<evidence type="ECO:0000313" key="10">
    <source>
        <dbReference type="EMBL" id="EFT83026.1"/>
    </source>
</evidence>
<feature type="compositionally biased region" description="Polar residues" evidence="8">
    <location>
        <begin position="680"/>
        <end position="711"/>
    </location>
</feature>
<evidence type="ECO:0000256" key="2">
    <source>
        <dbReference type="ARBA" id="ARBA00022475"/>
    </source>
</evidence>
<feature type="transmembrane region" description="Helical" evidence="9">
    <location>
        <begin position="346"/>
        <end position="366"/>
    </location>
</feature>
<feature type="transmembrane region" description="Helical" evidence="9">
    <location>
        <begin position="560"/>
        <end position="584"/>
    </location>
</feature>
<feature type="transmembrane region" description="Helical" evidence="9">
    <location>
        <begin position="515"/>
        <end position="540"/>
    </location>
</feature>
<evidence type="ECO:0000256" key="4">
    <source>
        <dbReference type="ARBA" id="ARBA00022960"/>
    </source>
</evidence>
<dbReference type="InterPro" id="IPR004268">
    <property type="entry name" value="MurJ"/>
</dbReference>
<name>E6JYG7_PARDN</name>
<keyword evidence="4" id="KW-0133">Cell shape</keyword>
<dbReference type="PANTHER" id="PTHR47019:SF1">
    <property type="entry name" value="LIPID II FLIPPASE MURJ"/>
    <property type="match status" value="1"/>
</dbReference>
<feature type="transmembrane region" description="Helical" evidence="9">
    <location>
        <begin position="107"/>
        <end position="129"/>
    </location>
</feature>
<feature type="transmembrane region" description="Helical" evidence="9">
    <location>
        <begin position="252"/>
        <end position="273"/>
    </location>
</feature>
<feature type="compositionally biased region" description="Basic and acidic residues" evidence="8">
    <location>
        <begin position="11"/>
        <end position="24"/>
    </location>
</feature>
<feature type="compositionally biased region" description="Low complexity" evidence="8">
    <location>
        <begin position="1460"/>
        <end position="1494"/>
    </location>
</feature>
<feature type="region of interest" description="Disordered" evidence="8">
    <location>
        <begin position="672"/>
        <end position="746"/>
    </location>
</feature>
<feature type="transmembrane region" description="Helical" evidence="9">
    <location>
        <begin position="453"/>
        <end position="474"/>
    </location>
</feature>
<evidence type="ECO:0000256" key="9">
    <source>
        <dbReference type="SAM" id="Phobius"/>
    </source>
</evidence>
<comment type="caution">
    <text evidence="10">The sequence shown here is derived from an EMBL/GenBank/DDBJ whole genome shotgun (WGS) entry which is preliminary data.</text>
</comment>
<keyword evidence="2" id="KW-1003">Cell membrane</keyword>
<keyword evidence="5" id="KW-0573">Peptidoglycan synthesis</keyword>
<feature type="compositionally biased region" description="Polar residues" evidence="8">
    <location>
        <begin position="1233"/>
        <end position="1248"/>
    </location>
</feature>
<feature type="compositionally biased region" description="Low complexity" evidence="8">
    <location>
        <begin position="1310"/>
        <end position="1336"/>
    </location>
</feature>
<gene>
    <name evidence="10" type="ORF">HMPREF0620_0031</name>
</gene>
<dbReference type="Proteomes" id="UP000004946">
    <property type="component" value="Chromosome"/>
</dbReference>
<reference evidence="10 11" key="1">
    <citation type="submission" date="2010-12" db="EMBL/GenBank/DDBJ databases">
        <authorList>
            <person name="Muzny D."/>
            <person name="Qin X."/>
            <person name="Buhay C."/>
            <person name="Dugan-Rocha S."/>
            <person name="Ding Y."/>
            <person name="Chen G."/>
            <person name="Hawes A."/>
            <person name="Holder M."/>
            <person name="Jhangiani S."/>
            <person name="Johnson A."/>
            <person name="Khan Z."/>
            <person name="Li Z."/>
            <person name="Liu W."/>
            <person name="Liu X."/>
            <person name="Perez L."/>
            <person name="Shen H."/>
            <person name="Wang Q."/>
            <person name="Watt J."/>
            <person name="Xi L."/>
            <person name="Xin Y."/>
            <person name="Zhou J."/>
            <person name="Deng J."/>
            <person name="Jiang H."/>
            <person name="Liu Y."/>
            <person name="Qu J."/>
            <person name="Song X.-Z."/>
            <person name="Zhang L."/>
            <person name="Villasana D."/>
            <person name="Johnson A."/>
            <person name="Liu J."/>
            <person name="Liyanage D."/>
            <person name="Lorensuhewa L."/>
            <person name="Robinson T."/>
            <person name="Song A."/>
            <person name="Song B.-B."/>
            <person name="Dinh H."/>
            <person name="Thornton R."/>
            <person name="Coyle M."/>
            <person name="Francisco L."/>
            <person name="Jackson L."/>
            <person name="Javaid M."/>
            <person name="Korchina V."/>
            <person name="Kovar C."/>
            <person name="Mata R."/>
            <person name="Mathew T."/>
            <person name="Ngo R."/>
            <person name="Nguyen L."/>
            <person name="Nguyen N."/>
            <person name="Okwuonu G."/>
            <person name="Ongeri F."/>
            <person name="Pham C."/>
            <person name="Simmons D."/>
            <person name="Wilczek-Boney K."/>
            <person name="Hale W."/>
            <person name="Jakkamsetti A."/>
            <person name="Pham P."/>
            <person name="Ruth R."/>
            <person name="San Lucas F."/>
            <person name="Warren J."/>
            <person name="Zhang J."/>
            <person name="Zhao Z."/>
            <person name="Zhou C."/>
            <person name="Zhu D."/>
            <person name="Lee S."/>
            <person name="Bess C."/>
            <person name="Blankenburg K."/>
            <person name="Forbes L."/>
            <person name="Fu Q."/>
            <person name="Gubbala S."/>
            <person name="Hirani K."/>
            <person name="Jayaseelan J.C."/>
            <person name="Lara F."/>
            <person name="Munidasa M."/>
            <person name="Palculict T."/>
            <person name="Patil S."/>
            <person name="Pu L.-L."/>
            <person name="Saada N."/>
            <person name="Tang L."/>
            <person name="Weissenberger G."/>
            <person name="Zhu Y."/>
            <person name="Hemphill L."/>
            <person name="Shang Y."/>
            <person name="Youmans B."/>
            <person name="Ayvaz T."/>
            <person name="Ross M."/>
            <person name="Santibanez J."/>
            <person name="Aqrawi P."/>
            <person name="Gross S."/>
            <person name="Joshi V."/>
            <person name="Fowler G."/>
            <person name="Nazareth L."/>
            <person name="Reid J."/>
            <person name="Worley K."/>
            <person name="Petrosino J."/>
            <person name="Highlander S."/>
            <person name="Gibbs R."/>
        </authorList>
    </citation>
    <scope>NUCLEOTIDE SEQUENCE [LARGE SCALE GENOMIC DNA]</scope>
    <source>
        <strain evidence="10 11">DSM 10105</strain>
    </source>
</reference>
<feature type="transmembrane region" description="Helical" evidence="9">
    <location>
        <begin position="212"/>
        <end position="232"/>
    </location>
</feature>
<feature type="transmembrane region" description="Helical" evidence="9">
    <location>
        <begin position="1396"/>
        <end position="1419"/>
    </location>
</feature>
<feature type="region of interest" description="Disordered" evidence="8">
    <location>
        <begin position="1435"/>
        <end position="1517"/>
    </location>
</feature>
<evidence type="ECO:0000256" key="5">
    <source>
        <dbReference type="ARBA" id="ARBA00022984"/>
    </source>
</evidence>
<feature type="region of interest" description="Disordered" evidence="8">
    <location>
        <begin position="1"/>
        <end position="59"/>
    </location>
</feature>
<feature type="transmembrane region" description="Helical" evidence="9">
    <location>
        <begin position="418"/>
        <end position="441"/>
    </location>
</feature>
<evidence type="ECO:0000256" key="3">
    <source>
        <dbReference type="ARBA" id="ARBA00022692"/>
    </source>
</evidence>
<comment type="subcellular location">
    <subcellularLocation>
        <location evidence="1">Cell membrane</location>
        <topology evidence="1">Multi-pass membrane protein</topology>
    </subcellularLocation>
</comment>
<feature type="compositionally biased region" description="Polar residues" evidence="8">
    <location>
        <begin position="1204"/>
        <end position="1221"/>
    </location>
</feature>
<keyword evidence="11" id="KW-1185">Reference proteome</keyword>
<evidence type="ECO:0000256" key="1">
    <source>
        <dbReference type="ARBA" id="ARBA00004651"/>
    </source>
</evidence>
<dbReference type="GO" id="GO:0015648">
    <property type="term" value="F:lipid-linked peptidoglycan transporter activity"/>
    <property type="evidence" value="ECO:0007669"/>
    <property type="project" value="TreeGrafter"/>
</dbReference>
<dbReference type="GO" id="GO:0008360">
    <property type="term" value="P:regulation of cell shape"/>
    <property type="evidence" value="ECO:0007669"/>
    <property type="project" value="UniProtKB-KW"/>
</dbReference>
<dbReference type="GO" id="GO:0009252">
    <property type="term" value="P:peptidoglycan biosynthetic process"/>
    <property type="evidence" value="ECO:0007669"/>
    <property type="project" value="UniProtKB-KW"/>
</dbReference>
<keyword evidence="3 9" id="KW-0812">Transmembrane</keyword>
<protein>
    <submittedName>
        <fullName evidence="10">Putative integral membrane protein MviN</fullName>
    </submittedName>
</protein>
<dbReference type="Pfam" id="PF03023">
    <property type="entry name" value="MurJ"/>
    <property type="match status" value="1"/>
</dbReference>
<feature type="transmembrane region" description="Helical" evidence="9">
    <location>
        <begin position="480"/>
        <end position="503"/>
    </location>
</feature>
<keyword evidence="6 9" id="KW-1133">Transmembrane helix</keyword>
<sequence>MKRLRSGQAAKFDRIGHSRQDSHSTGRTGFHMSTGKTKRGKAPQGNPQAESGKSGQSSVGRNSAIMALGTFFSRLTGQARSILLAWAVGTTGIAANAYQTGSMIPQVLFTILSGGIFNAVLVPQIVRALKEEDAKERLDKIITLSIVLLLGVTLLLMAGTHLVTSLYLSSNWTASQHALVDSFTLWCMPQIFFYGLYTILGQILAAQERFAAYSWSSVGANVIACLGFGLFIRLFGNASHASMAFWTTPRVFLLAGMWTLGVAFQALVLFIPLMQTGYHYRPRWGLRGIGLRSMGSVGVWSLSIVLLGQAVNIFNTRIASGAPIQGDDVFGIAGNATYQNALTIYLLPYSLVAVSIATAIFPRLSADVAEGNLKDARDTLSQSLRRCGVIMLFFTAVLVAIPVPVIKALLPSVPLKEINLIAPVLIALSLNCWAASTFLFLQRTFYAFEDGKHPFIFALIQNAFFVVGLAVIRFGLPPRFWTVGIGVSMTISYAISIPFLIYMTQKKLFHGSLNVGRIFLSLGKSLVAAVATGFVSYYLYRLLLMVFHVNLAGPQGHISWVLSILFCAITGLVALAVYGALLVLTRTDDVVDIALQIVMKLGLGKVKFGRTIIDRLHSRQVQTRKVVSEPVKPDDDYLATALDRADQADQVNQAAQPDQAAELASLAPYSQPHLAKDSLPSDQANGSGQVGGSNQISQINRAKQTRQTNDVNVPAQPMKTASSVVSQRVTPVHTMEGGKGSQRTEQKRLSMNIKPGDVVLNRYELKRLLADGSGMAAFTAHDISFSRDCQLFLVTDTSVFNQINLLTSTLATSRFDFCTPLDQSYRTSQVYLIAQPYDPGISLAQYIHSPAQEADSGASSAPSAKSPAGGPSSALPSSASSISSDHGLTRPVAPNRRLSQKAIRSIIGELIGYGQALSQAGIYHHLISTQTVRMTQKKLLLADLAVSPILVQDSPLMTDARGMSGQTSMARQIAAVLFELLTDRPFDPDKDSSLADLASASTVQPLPDEFSIICARGLGLKDEQGLSVAPVYTLFELSALLGDFLPWDQLSFSDVEGPFRQETASVSLMKLVPQAPHLVGPDNDLDFYLPPELFTRPRANAQKPARVIQSHQSWDRDQLFERDQEISLRPHTDDFFSEFDDDNNFDDVSSLTGNTPHIAPRAYPEEANSSTRAIAINPAATAASVVSAGAEGLPKSDRGEAGQAGTSGYSSQSGKPGQLGQSGHPDHSVHPRTMTTSERLSQVVQPQDQGGKASRGPESLPPTILPRTSATAGTDTSSDFNAGFFKPSGNSESFEPVEIRPGSVDSRGESASAQASASNSGPASPSATAPASLSSSRQARSYLSFPWSGKTGGSKNNIRADSGKNAPEDERERLYRQQVARQKREERNTLVRKRTLTVALVGIILIVALAVASSALGIFNHPALKSGGNGDVWPSLQASYPGEEGNSSSSGKASPKESAKPSSKPAQPSAKPSSSPAQQKEKPSQSAPAAGPQATSYPQQMNAQAVPAPPASTNTTPLPIKSRVFLNKPNGQNGYGLAITFSQKVTVSKLNIGMRDSGGTAYIYADADQTNPINGYALAKFSFDLSGSTMVTLSRPVQTDRIVIWVPADSLPTSRYLYFTHLMAY</sequence>
<feature type="compositionally biased region" description="Low complexity" evidence="8">
    <location>
        <begin position="856"/>
        <end position="884"/>
    </location>
</feature>
<dbReference type="eggNOG" id="COG0515">
    <property type="taxonomic scope" value="Bacteria"/>
</dbReference>
<accession>E6JYG7</accession>
<feature type="transmembrane region" description="Helical" evidence="9">
    <location>
        <begin position="294"/>
        <end position="314"/>
    </location>
</feature>
<dbReference type="PANTHER" id="PTHR47019">
    <property type="entry name" value="LIPID II FLIPPASE MURJ"/>
    <property type="match status" value="1"/>
</dbReference>
<dbReference type="HOGENOM" id="CLU_004442_0_0_11"/>
<dbReference type="GO" id="GO:0034204">
    <property type="term" value="P:lipid translocation"/>
    <property type="evidence" value="ECO:0007669"/>
    <property type="project" value="TreeGrafter"/>
</dbReference>
<feature type="transmembrane region" description="Helical" evidence="9">
    <location>
        <begin position="82"/>
        <end position="101"/>
    </location>
</feature>
<dbReference type="eggNOG" id="COG0728">
    <property type="taxonomic scope" value="Bacteria"/>
</dbReference>
<keyword evidence="7 9" id="KW-0472">Membrane</keyword>
<evidence type="ECO:0000256" key="6">
    <source>
        <dbReference type="ARBA" id="ARBA00022989"/>
    </source>
</evidence>
<feature type="compositionally biased region" description="Polar residues" evidence="8">
    <location>
        <begin position="45"/>
        <end position="59"/>
    </location>
</feature>
<feature type="region of interest" description="Disordered" evidence="8">
    <location>
        <begin position="1188"/>
        <end position="1372"/>
    </location>
</feature>
<organism evidence="10 11">
    <name type="scientific">Parascardovia denticolens DSM 10105 = JCM 12538</name>
    <dbReference type="NCBI Taxonomy" id="864564"/>
    <lineage>
        <taxon>Bacteria</taxon>
        <taxon>Bacillati</taxon>
        <taxon>Actinomycetota</taxon>
        <taxon>Actinomycetes</taxon>
        <taxon>Bifidobacteriales</taxon>
        <taxon>Bifidobacteriaceae</taxon>
        <taxon>Parascardovia</taxon>
    </lineage>
</organism>
<dbReference type="GO" id="GO:0005886">
    <property type="term" value="C:plasma membrane"/>
    <property type="evidence" value="ECO:0007669"/>
    <property type="project" value="UniProtKB-SubCell"/>
</dbReference>
<feature type="compositionally biased region" description="Polar residues" evidence="8">
    <location>
        <begin position="719"/>
        <end position="729"/>
    </location>
</feature>
<feature type="compositionally biased region" description="Low complexity" evidence="8">
    <location>
        <begin position="1268"/>
        <end position="1279"/>
    </location>
</feature>
<dbReference type="CDD" id="cd13123">
    <property type="entry name" value="MATE_MurJ_like"/>
    <property type="match status" value="1"/>
</dbReference>
<feature type="region of interest" description="Disordered" evidence="8">
    <location>
        <begin position="853"/>
        <end position="894"/>
    </location>
</feature>